<evidence type="ECO:0000313" key="2">
    <source>
        <dbReference type="Proteomes" id="UP000243105"/>
    </source>
</evidence>
<proteinExistence type="predicted"/>
<comment type="caution">
    <text evidence="1">The sequence shown here is derived from an EMBL/GenBank/DDBJ whole genome shotgun (WGS) entry which is preliminary data.</text>
</comment>
<protein>
    <submittedName>
        <fullName evidence="1">Uncharacterized protein</fullName>
    </submittedName>
</protein>
<name>A0A916PHW3_KRYT1</name>
<dbReference type="AlphaFoldDB" id="A0A916PHW3"/>
<evidence type="ECO:0000313" key="1">
    <source>
        <dbReference type="EMBL" id="CUS96704.1"/>
    </source>
</evidence>
<sequence>MRRMSDLVINKFYFELFTSHLPKQSREEKKRCDGCGSPEIYREINPPFLEVKVFICKKCWDEFMLNS</sequence>
<accession>A0A916PHW3</accession>
<reference evidence="1 2" key="1">
    <citation type="submission" date="2015-11" db="EMBL/GenBank/DDBJ databases">
        <authorList>
            <person name="Varghese N."/>
        </authorList>
    </citation>
    <scope>NUCLEOTIDE SEQUENCE [LARGE SCALE GENOMIC DNA]</scope>
    <source>
        <strain evidence="1 2">JGI-25</strain>
    </source>
</reference>
<gene>
    <name evidence="1" type="ORF">JGI25_00148</name>
</gene>
<dbReference type="Proteomes" id="UP000243105">
    <property type="component" value="Unassembled WGS sequence"/>
</dbReference>
<dbReference type="EMBL" id="CZVV01000005">
    <property type="protein sequence ID" value="CUS96704.1"/>
    <property type="molecule type" value="Genomic_DNA"/>
</dbReference>
<organism evidence="1 2">
    <name type="scientific">Kryptobacter tengchongensis</name>
    <dbReference type="NCBI Taxonomy" id="1643429"/>
    <lineage>
        <taxon>Bacteria</taxon>
        <taxon>Pseudomonadati</taxon>
        <taxon>Candidatus Kryptoniota</taxon>
        <taxon>Candidatus Kryptobacter</taxon>
    </lineage>
</organism>